<reference evidence="9" key="1">
    <citation type="submission" date="2020-04" db="EMBL/GenBank/DDBJ databases">
        <title>Analysis of mating type loci in Filobasidium floriforme.</title>
        <authorList>
            <person name="Nowrousian M."/>
        </authorList>
    </citation>
    <scope>NUCLEOTIDE SEQUENCE</scope>
    <source>
        <strain evidence="9">CBS 6242</strain>
    </source>
</reference>
<dbReference type="FunFam" id="3.30.360.10:FF:000008">
    <property type="entry name" value="Alpha-aminoadipic semialdehyde synthase, mitochondrial"/>
    <property type="match status" value="1"/>
</dbReference>
<evidence type="ECO:0000256" key="6">
    <source>
        <dbReference type="PROSITE-ProRule" id="PRU00354"/>
    </source>
</evidence>
<dbReference type="Proteomes" id="UP000812966">
    <property type="component" value="Unassembled WGS sequence"/>
</dbReference>
<dbReference type="AlphaFoldDB" id="A0A8K0NTR3"/>
<dbReference type="PROSITE" id="PS01330">
    <property type="entry name" value="PABS_1"/>
    <property type="match status" value="1"/>
</dbReference>
<evidence type="ECO:0000256" key="3">
    <source>
        <dbReference type="ARBA" id="ARBA00022857"/>
    </source>
</evidence>
<accession>A0A8K0NTR3</accession>
<dbReference type="GO" id="GO:0005737">
    <property type="term" value="C:cytoplasm"/>
    <property type="evidence" value="ECO:0007669"/>
    <property type="project" value="TreeGrafter"/>
</dbReference>
<keyword evidence="2 6" id="KW-0808">Transferase</keyword>
<dbReference type="InterPro" id="IPR032095">
    <property type="entry name" value="Sacchrp_dh-like_C"/>
</dbReference>
<dbReference type="InterPro" id="IPR037163">
    <property type="entry name" value="Spermidine_synt_N_sf"/>
</dbReference>
<dbReference type="SUPFAM" id="SSF55347">
    <property type="entry name" value="Glyceraldehyde-3-phosphate dehydrogenase-like, C-terminal domain"/>
    <property type="match status" value="1"/>
</dbReference>
<dbReference type="PROSITE" id="PS51006">
    <property type="entry name" value="PABS_2"/>
    <property type="match status" value="1"/>
</dbReference>
<evidence type="ECO:0000256" key="2">
    <source>
        <dbReference type="ARBA" id="ARBA00022679"/>
    </source>
</evidence>
<dbReference type="GO" id="GO:0006596">
    <property type="term" value="P:polyamine biosynthetic process"/>
    <property type="evidence" value="ECO:0007669"/>
    <property type="project" value="UniProtKB-UniRule"/>
</dbReference>
<dbReference type="InterPro" id="IPR005097">
    <property type="entry name" value="Sacchrp_dh_NADP-bd"/>
</dbReference>
<dbReference type="Pfam" id="PF16653">
    <property type="entry name" value="Sacchrp_dh_C"/>
    <property type="match status" value="1"/>
</dbReference>
<dbReference type="FunFam" id="2.30.140.10:FF:000001">
    <property type="entry name" value="SPE3p Spermidine synthase"/>
    <property type="match status" value="1"/>
</dbReference>
<dbReference type="PANTHER" id="PTHR11133:SF22">
    <property type="entry name" value="ALPHA-AMINOADIPIC SEMIALDEHYDE SYNTHASE, MITOCHONDRIAL"/>
    <property type="match status" value="1"/>
</dbReference>
<dbReference type="SUPFAM" id="SSF53335">
    <property type="entry name" value="S-adenosyl-L-methionine-dependent methyltransferases"/>
    <property type="match status" value="1"/>
</dbReference>
<evidence type="ECO:0000313" key="10">
    <source>
        <dbReference type="Proteomes" id="UP000812966"/>
    </source>
</evidence>
<comment type="caution">
    <text evidence="9">The sequence shown here is derived from an EMBL/GenBank/DDBJ whole genome shotgun (WGS) entry which is preliminary data.</text>
</comment>
<name>A0A8K0NTR3_9TREE</name>
<keyword evidence="5" id="KW-0457">Lysine biosynthesis</keyword>
<keyword evidence="6" id="KW-0620">Polyamine biosynthesis</keyword>
<dbReference type="FunFam" id="3.40.50.150:FF:000013">
    <property type="entry name" value="Spermidine synthase"/>
    <property type="match status" value="1"/>
</dbReference>
<dbReference type="GO" id="GO:0019878">
    <property type="term" value="P:lysine biosynthetic process via aminoadipic acid"/>
    <property type="evidence" value="ECO:0007669"/>
    <property type="project" value="TreeGrafter"/>
</dbReference>
<evidence type="ECO:0000259" key="8">
    <source>
        <dbReference type="PROSITE" id="PS51006"/>
    </source>
</evidence>
<keyword evidence="5" id="KW-0028">Amino-acid biosynthesis</keyword>
<dbReference type="GO" id="GO:0004753">
    <property type="term" value="F:saccharopine dehydrogenase activity"/>
    <property type="evidence" value="ECO:0007669"/>
    <property type="project" value="TreeGrafter"/>
</dbReference>
<dbReference type="InterPro" id="IPR029063">
    <property type="entry name" value="SAM-dependent_MTases_sf"/>
</dbReference>
<dbReference type="InterPro" id="IPR036291">
    <property type="entry name" value="NAD(P)-bd_dom_sf"/>
</dbReference>
<dbReference type="InterPro" id="IPR030373">
    <property type="entry name" value="PABS_CS"/>
</dbReference>
<dbReference type="NCBIfam" id="NF002010">
    <property type="entry name" value="PRK00811.1"/>
    <property type="match status" value="1"/>
</dbReference>
<comment type="similarity">
    <text evidence="1 7">Belongs to the spermidine/spermine synthase family.</text>
</comment>
<dbReference type="GO" id="GO:0015940">
    <property type="term" value="P:pantothenate biosynthetic process"/>
    <property type="evidence" value="ECO:0007669"/>
    <property type="project" value="UniProtKB-ARBA"/>
</dbReference>
<proteinExistence type="inferred from homology"/>
<dbReference type="InterPro" id="IPR001045">
    <property type="entry name" value="Spermi_synthase"/>
</dbReference>
<keyword evidence="10" id="KW-1185">Reference proteome</keyword>
<feature type="active site" description="Proton acceptor" evidence="6">
    <location>
        <position position="166"/>
    </location>
</feature>
<dbReference type="CDD" id="cd02440">
    <property type="entry name" value="AdoMet_MTases"/>
    <property type="match status" value="1"/>
</dbReference>
<dbReference type="SUPFAM" id="SSF51735">
    <property type="entry name" value="NAD(P)-binding Rossmann-fold domains"/>
    <property type="match status" value="1"/>
</dbReference>
<dbReference type="FunFam" id="3.40.50.720:FF:000072">
    <property type="entry name" value="Saccharopine dehydrogenase [NADP(+), L-glutamate-forming]"/>
    <property type="match status" value="1"/>
</dbReference>
<dbReference type="Pfam" id="PF01564">
    <property type="entry name" value="Spermine_synth"/>
    <property type="match status" value="1"/>
</dbReference>
<dbReference type="InterPro" id="IPR030374">
    <property type="entry name" value="PABS"/>
</dbReference>
<dbReference type="Gene3D" id="3.30.360.10">
    <property type="entry name" value="Dihydrodipicolinate Reductase, domain 2"/>
    <property type="match status" value="1"/>
</dbReference>
<organism evidence="9 10">
    <name type="scientific">Filobasidium floriforme</name>
    <dbReference type="NCBI Taxonomy" id="5210"/>
    <lineage>
        <taxon>Eukaryota</taxon>
        <taxon>Fungi</taxon>
        <taxon>Dikarya</taxon>
        <taxon>Basidiomycota</taxon>
        <taxon>Agaricomycotina</taxon>
        <taxon>Tremellomycetes</taxon>
        <taxon>Filobasidiales</taxon>
        <taxon>Filobasidiaceae</taxon>
        <taxon>Filobasidium</taxon>
    </lineage>
</organism>
<evidence type="ECO:0000256" key="4">
    <source>
        <dbReference type="ARBA" id="ARBA00023002"/>
    </source>
</evidence>
<dbReference type="Pfam" id="PF17284">
    <property type="entry name" value="Spermine_synt_N"/>
    <property type="match status" value="1"/>
</dbReference>
<protein>
    <recommendedName>
        <fullName evidence="8">PABS domain-containing protein</fullName>
    </recommendedName>
</protein>
<keyword evidence="3" id="KW-0521">NADP</keyword>
<gene>
    <name evidence="9" type="ORF">FFLO_00420</name>
</gene>
<dbReference type="InterPro" id="IPR035246">
    <property type="entry name" value="Spermidine_synt_N"/>
</dbReference>
<evidence type="ECO:0000256" key="1">
    <source>
        <dbReference type="ARBA" id="ARBA00007867"/>
    </source>
</evidence>
<dbReference type="HAMAP" id="MF_00198">
    <property type="entry name" value="Spermidine_synth"/>
    <property type="match status" value="1"/>
</dbReference>
<dbReference type="OrthoDB" id="10059875at2759"/>
<evidence type="ECO:0000313" key="9">
    <source>
        <dbReference type="EMBL" id="KAG7575256.1"/>
    </source>
</evidence>
<dbReference type="Pfam" id="PF03435">
    <property type="entry name" value="Sacchrp_dh_NADP"/>
    <property type="match status" value="1"/>
</dbReference>
<dbReference type="InterPro" id="IPR051168">
    <property type="entry name" value="AASS"/>
</dbReference>
<keyword evidence="4" id="KW-0560">Oxidoreductase</keyword>
<evidence type="ECO:0000256" key="7">
    <source>
        <dbReference type="RuleBase" id="RU003836"/>
    </source>
</evidence>
<dbReference type="Gene3D" id="2.30.140.10">
    <property type="entry name" value="Spermidine synthase, tetramerisation domain"/>
    <property type="match status" value="1"/>
</dbReference>
<dbReference type="PANTHER" id="PTHR11133">
    <property type="entry name" value="SACCHAROPINE DEHYDROGENASE"/>
    <property type="match status" value="1"/>
</dbReference>
<dbReference type="Gene3D" id="3.40.50.150">
    <property type="entry name" value="Vaccinia Virus protein VP39"/>
    <property type="match status" value="1"/>
</dbReference>
<sequence>MAPLTHPSVVDGWFREINSQWPGQAMTLKVEEILHTEKSLYQDVLVFRSSTYGNVLILDGVIQCTERDEFSYQEMITHLPMASHPNPKNVLVIGGGDGGVIREVLKHDTVEHVTLCDIDEAVVRVSKEYLPHMSAIFKDPKVTVFIGDGFKFLPEHENEYDVIITDSSDPVGPAAALFEAPYFTLLKKALKEGGHMSTQGESLWLHLPLIKELRETTKRLFPVAEYAYTTIPTYPSGQIGFVCCSLDPERSVSTPLREVPGCKYYNSNVHRAAFVLPEFGRAMVEDGNLIQEDFAGVRPGMEKESNSSNKDKRVLVLGSGFVAAPAVEYIVKKGYQLTVGCRTIELAEKMVTAFPGANTVQVDATSPESLDKALKECDLVVSLIPYIHHAAVIESAIRNKKHVVTTSYVSPAMKALEDKCKEAGIVVMNEIGLDPGIDHVGAVKIIDDVHKKGGKVLSFISMCGGLPSTPAANNPLGYKFSWSARGVLLALRNTGVFYRDGKVVTVQGKDLMSEAKPYPVSNPAYNFICYPNRDSTPFREFYNIPEAQTIQRGTLRYAGFDDMIKAFVELGYLEDDAKDWLKEGSEITWAQITAKAIGSEANESAIIEKLRTLSSFAEPKTNILLSKFKKLGLFSDEAAEARGNLLDTLCARLENLMQYESNEVDLVYLQHTFVVERADGKVETITSVLDEQGSPNGYSAMARLVGVPCGIAVDLVLRGVIKTPGVLAPYDIELCNELEKEFEKVNIKMVEEVL</sequence>
<dbReference type="Gene3D" id="3.40.50.720">
    <property type="entry name" value="NAD(P)-binding Rossmann-like Domain"/>
    <property type="match status" value="1"/>
</dbReference>
<dbReference type="EMBL" id="JABELV010000005">
    <property type="protein sequence ID" value="KAG7575256.1"/>
    <property type="molecule type" value="Genomic_DNA"/>
</dbReference>
<evidence type="ECO:0000256" key="5">
    <source>
        <dbReference type="ARBA" id="ARBA00023154"/>
    </source>
</evidence>
<dbReference type="GO" id="GO:0016765">
    <property type="term" value="F:transferase activity, transferring alkyl or aryl (other than methyl) groups"/>
    <property type="evidence" value="ECO:0007669"/>
    <property type="project" value="UniProtKB-ARBA"/>
</dbReference>
<dbReference type="NCBIfam" id="TIGR00417">
    <property type="entry name" value="speE"/>
    <property type="match status" value="1"/>
</dbReference>
<dbReference type="Gene3D" id="1.10.1870.10">
    <property type="entry name" value="Domain 3, Saccharopine reductase"/>
    <property type="match status" value="1"/>
</dbReference>
<feature type="domain" description="PABS" evidence="8">
    <location>
        <begin position="11"/>
        <end position="246"/>
    </location>
</feature>